<dbReference type="Proteomes" id="UP000542813">
    <property type="component" value="Unassembled WGS sequence"/>
</dbReference>
<keyword evidence="2" id="KW-1185">Reference proteome</keyword>
<evidence type="ECO:0008006" key="3">
    <source>
        <dbReference type="Google" id="ProtNLM"/>
    </source>
</evidence>
<accession>A0A7W9GSL5</accession>
<dbReference type="RefSeq" id="WP_184824579.1">
    <property type="nucleotide sequence ID" value="NZ_JACHMM010000001.1"/>
</dbReference>
<name>A0A7W9GSL5_9ACTN</name>
<proteinExistence type="predicted"/>
<sequence>MSWLAYVDESIRTDDGVYVLAAVALDAADGESVRDAVCTLLPTRGGPRFHWRDERRASRLAAAALVAAQPALLVVVIGTPVQPDRQERARRHCLGALLFELATAGVDEVWLESRNQVSDRRDLDVIGGFRVRGMLPPELRIGHARPGEEPLLWAADIVAGAISAAEGHEGAYRELVEGTLAEIRIRLG</sequence>
<reference evidence="1 2" key="1">
    <citation type="submission" date="2020-08" db="EMBL/GenBank/DDBJ databases">
        <title>Sequencing the genomes of 1000 actinobacteria strains.</title>
        <authorList>
            <person name="Klenk H.-P."/>
        </authorList>
    </citation>
    <scope>NUCLEOTIDE SEQUENCE [LARGE SCALE GENOMIC DNA]</scope>
    <source>
        <strain evidence="1 2">DSM 102122</strain>
    </source>
</reference>
<comment type="caution">
    <text evidence="1">The sequence shown here is derived from an EMBL/GenBank/DDBJ whole genome shotgun (WGS) entry which is preliminary data.</text>
</comment>
<protein>
    <recommendedName>
        <fullName evidence="3">DUF3800 domain-containing protein</fullName>
    </recommendedName>
</protein>
<dbReference type="AlphaFoldDB" id="A0A7W9GSL5"/>
<gene>
    <name evidence="1" type="ORF">HD601_003879</name>
</gene>
<dbReference type="EMBL" id="JACHMM010000001">
    <property type="protein sequence ID" value="MBB5789304.1"/>
    <property type="molecule type" value="Genomic_DNA"/>
</dbReference>
<evidence type="ECO:0000313" key="1">
    <source>
        <dbReference type="EMBL" id="MBB5789304.1"/>
    </source>
</evidence>
<organism evidence="1 2">
    <name type="scientific">Jiangella mangrovi</name>
    <dbReference type="NCBI Taxonomy" id="1524084"/>
    <lineage>
        <taxon>Bacteria</taxon>
        <taxon>Bacillati</taxon>
        <taxon>Actinomycetota</taxon>
        <taxon>Actinomycetes</taxon>
        <taxon>Jiangellales</taxon>
        <taxon>Jiangellaceae</taxon>
        <taxon>Jiangella</taxon>
    </lineage>
</organism>
<evidence type="ECO:0000313" key="2">
    <source>
        <dbReference type="Proteomes" id="UP000542813"/>
    </source>
</evidence>